<evidence type="ECO:0000313" key="2">
    <source>
        <dbReference type="Proteomes" id="UP001064489"/>
    </source>
</evidence>
<accession>A0AAD5ISN6</accession>
<sequence>MPPRRRPDQIPVDLAIERDRVIQLERQFDEDEVVNEDGVEGDVGSLLIVRPAVVTIIDDFIPEIDEEKCYSVPKFDKEVVLGRGDTVEVGRGDTTEVQGTTMVEMPVCLTPHASFATIANVDEHVVDEKLGIKTEKHLTPYRLCKMNQRMKVLEDEVAKYNAEIRWSAMVDDLGLFGDDGGKKKNLWFDGGGRGVDDEEMGVVYMR</sequence>
<reference evidence="1" key="2">
    <citation type="submission" date="2023-02" db="EMBL/GenBank/DDBJ databases">
        <authorList>
            <person name="Swenson N.G."/>
            <person name="Wegrzyn J.L."/>
            <person name="Mcevoy S.L."/>
        </authorList>
    </citation>
    <scope>NUCLEOTIDE SEQUENCE</scope>
    <source>
        <strain evidence="1">91603</strain>
        <tissue evidence="1">Leaf</tissue>
    </source>
</reference>
<proteinExistence type="predicted"/>
<gene>
    <name evidence="1" type="ORF">LWI28_026805</name>
</gene>
<protein>
    <submittedName>
        <fullName evidence="1">Uncharacterized protein</fullName>
    </submittedName>
</protein>
<evidence type="ECO:0000313" key="1">
    <source>
        <dbReference type="EMBL" id="KAI9175062.1"/>
    </source>
</evidence>
<dbReference type="EMBL" id="JAJSOW010000103">
    <property type="protein sequence ID" value="KAI9175062.1"/>
    <property type="molecule type" value="Genomic_DNA"/>
</dbReference>
<keyword evidence="2" id="KW-1185">Reference proteome</keyword>
<comment type="caution">
    <text evidence="1">The sequence shown here is derived from an EMBL/GenBank/DDBJ whole genome shotgun (WGS) entry which is preliminary data.</text>
</comment>
<reference evidence="1" key="1">
    <citation type="journal article" date="2022" name="Plant J.">
        <title>Strategies of tolerance reflected in two North American maple genomes.</title>
        <authorList>
            <person name="McEvoy S.L."/>
            <person name="Sezen U.U."/>
            <person name="Trouern-Trend A."/>
            <person name="McMahon S.M."/>
            <person name="Schaberg P.G."/>
            <person name="Yang J."/>
            <person name="Wegrzyn J.L."/>
            <person name="Swenson N.G."/>
        </authorList>
    </citation>
    <scope>NUCLEOTIDE SEQUENCE</scope>
    <source>
        <strain evidence="1">91603</strain>
    </source>
</reference>
<organism evidence="1 2">
    <name type="scientific">Acer negundo</name>
    <name type="common">Box elder</name>
    <dbReference type="NCBI Taxonomy" id="4023"/>
    <lineage>
        <taxon>Eukaryota</taxon>
        <taxon>Viridiplantae</taxon>
        <taxon>Streptophyta</taxon>
        <taxon>Embryophyta</taxon>
        <taxon>Tracheophyta</taxon>
        <taxon>Spermatophyta</taxon>
        <taxon>Magnoliopsida</taxon>
        <taxon>eudicotyledons</taxon>
        <taxon>Gunneridae</taxon>
        <taxon>Pentapetalae</taxon>
        <taxon>rosids</taxon>
        <taxon>malvids</taxon>
        <taxon>Sapindales</taxon>
        <taxon>Sapindaceae</taxon>
        <taxon>Hippocastanoideae</taxon>
        <taxon>Acereae</taxon>
        <taxon>Acer</taxon>
    </lineage>
</organism>
<dbReference type="Proteomes" id="UP001064489">
    <property type="component" value="Chromosome 8"/>
</dbReference>
<dbReference type="AlphaFoldDB" id="A0AAD5ISN6"/>
<name>A0AAD5ISN6_ACENE</name>